<evidence type="ECO:0000313" key="5">
    <source>
        <dbReference type="EMBL" id="GJT34611.1"/>
    </source>
</evidence>
<dbReference type="EMBL" id="BQNB010014979">
    <property type="protein sequence ID" value="GJT34611.1"/>
    <property type="molecule type" value="Genomic_DNA"/>
</dbReference>
<dbReference type="Proteomes" id="UP001151760">
    <property type="component" value="Unassembled WGS sequence"/>
</dbReference>
<name>A0ABQ5D5N0_9ASTR</name>
<keyword evidence="1" id="KW-0479">Metal-binding</keyword>
<dbReference type="PANTHER" id="PTHR35317:SF23">
    <property type="entry name" value="OS04G0629600 PROTEIN"/>
    <property type="match status" value="1"/>
</dbReference>
<feature type="compositionally biased region" description="Polar residues" evidence="3">
    <location>
        <begin position="1123"/>
        <end position="1141"/>
    </location>
</feature>
<comment type="caution">
    <text evidence="5">The sequence shown here is derived from an EMBL/GenBank/DDBJ whole genome shotgun (WGS) entry which is preliminary data.</text>
</comment>
<evidence type="ECO:0000256" key="2">
    <source>
        <dbReference type="SAM" id="Coils"/>
    </source>
</evidence>
<feature type="region of interest" description="Disordered" evidence="3">
    <location>
        <begin position="790"/>
        <end position="821"/>
    </location>
</feature>
<dbReference type="SMART" id="SM00343">
    <property type="entry name" value="ZnF_C2HC"/>
    <property type="match status" value="3"/>
</dbReference>
<dbReference type="Pfam" id="PF00098">
    <property type="entry name" value="zf-CCHC"/>
    <property type="match status" value="1"/>
</dbReference>
<evidence type="ECO:0000256" key="3">
    <source>
        <dbReference type="SAM" id="MobiDB-lite"/>
    </source>
</evidence>
<dbReference type="PROSITE" id="PS50158">
    <property type="entry name" value="ZF_CCHC"/>
    <property type="match status" value="1"/>
</dbReference>
<organism evidence="5 6">
    <name type="scientific">Tanacetum coccineum</name>
    <dbReference type="NCBI Taxonomy" id="301880"/>
    <lineage>
        <taxon>Eukaryota</taxon>
        <taxon>Viridiplantae</taxon>
        <taxon>Streptophyta</taxon>
        <taxon>Embryophyta</taxon>
        <taxon>Tracheophyta</taxon>
        <taxon>Spermatophyta</taxon>
        <taxon>Magnoliopsida</taxon>
        <taxon>eudicotyledons</taxon>
        <taxon>Gunneridae</taxon>
        <taxon>Pentapetalae</taxon>
        <taxon>asterids</taxon>
        <taxon>campanulids</taxon>
        <taxon>Asterales</taxon>
        <taxon>Asteraceae</taxon>
        <taxon>Asteroideae</taxon>
        <taxon>Anthemideae</taxon>
        <taxon>Anthemidinae</taxon>
        <taxon>Tanacetum</taxon>
    </lineage>
</organism>
<dbReference type="Gene3D" id="4.10.60.10">
    <property type="entry name" value="Zinc finger, CCHC-type"/>
    <property type="match status" value="1"/>
</dbReference>
<feature type="region of interest" description="Disordered" evidence="3">
    <location>
        <begin position="171"/>
        <end position="194"/>
    </location>
</feature>
<dbReference type="SUPFAM" id="SSF57756">
    <property type="entry name" value="Retrovirus zinc finger-like domains"/>
    <property type="match status" value="1"/>
</dbReference>
<feature type="coiled-coil region" evidence="2">
    <location>
        <begin position="861"/>
        <end position="902"/>
    </location>
</feature>
<evidence type="ECO:0000259" key="4">
    <source>
        <dbReference type="PROSITE" id="PS50158"/>
    </source>
</evidence>
<gene>
    <name evidence="5" type="ORF">Tco_0925030</name>
</gene>
<feature type="compositionally biased region" description="Low complexity" evidence="3">
    <location>
        <begin position="182"/>
        <end position="191"/>
    </location>
</feature>
<sequence>MSSISAQQTKLDLELVPKDNRFDIEKCNGRIPRGFSPREPTFQVTLDAIALTQCYPAFLITADVPEVYMHQFWNSVYKHDDFYRFKIVKKKRFKLTLEFFRDIFQICPRVQDQDFDALPTKEDTVSFLRDLGHTGDITSLNDVVVYQIWLSPLAGCKDLFSLGLTSGIRAYEIPPPPPPPSSSQTPTQQTPHTVSTNKLPILKKGEYDIWAMKMEHYLAHTDYPIWEVIQNGNDPVSITTDTQGQIKVLPPRTVEEILSRERERKVRTTLLMALPEDHLAKFHKMTDAKEMWDAIKSRFGGNDESKKMQKYILKQQFEGVSTEDANQKFLRSLPFAWSQVSLIMRTKPGVDSLSFDDLYNNLRVFENDVKGSTASSSSTQNMAFVSENTSSTNDVSTAYSVSNTSGQNSQYEQTSSYSLLANQSSCPQLDHEDLEQLDEFDLEEMDLKWQVAMISMRMKKFYKTTSRKLQFDAKEPVGFDKTKVECYNCHKTGHFARECRYKGNQDSRRIDAWNSSNKDGRRSGKQEDSKALVTIDGEGVDWTSHSEEEEDYTLMVCNSSSSVSHPAKVETRGVNKNRYHHNTIAEEIVARERERKARTTLLMALPEDHLAKFYKMTDAKEMWDAIKSRFGGNDESKKMQKYILKQQFEGFSVSNSEGLHKGYDGFQSLLSQLEIHGAGVSTEDANQKFLRSLPSAWSKVSLIMRTNPGVDSLSFDDLYNNLRVFKSDVKGSTASSSSLQNVAFVSENTSSTNEIDEYDLEEMDLKWQVAMISMRMKKFYKKTGHFARECRTKGNQDSRRKDAWNSENKDGRRSDKQEDSKALVTIDGEGVDWTNHSEEEEDYALMACNSSGSDTEVTSCSNECEESYAKLKKLYDAQREQLSDASIEIKAYTQGLKKVEAQLVAHQQGQLWYEEKIRFMKIDLDDKTDVLTYHKKLLAEAQKEKEDLKAKVEKWHTSSKNLGKLLNTQMSANDKFGLGYGDHRYDGILSYENEVLQSVFMNKESELEKQPLYDRFVTVGGMHATGGMHVVPPPMTGNYMPSGPDVEIDYSQFTYGTKQSQPSESETQTSDFDTCESDCSVKTHESLPEPTVNEPKVVNQPKVWSDAPIIEEYESDSEDEHVSQPTKEQEQPSFASTNKQVKTPRETVKNQFTYSKNPTVDKKGLGYGFTARACFVCGSLSHLIRDCDFHEKRMAKQAELNNSMRKKSSQREIRPIWNNVQRVNHKNQFVPTAVLTRTGKIPVNTARASGTKLVLLGEKGKLLLSPQQVVIGDKKDITGKISPNTIVDQDYPHRALKHKGIVDSGCSKHMTGNKAYLDEYQDFNGGPICDKKNKVLFTDSECLVLSPEFKLPDENQVLLRIPRQNNMYSFNLENIIPSGGLACLIAKATIDESNKWHRRLGHVNFKNL</sequence>
<keyword evidence="6" id="KW-1185">Reference proteome</keyword>
<proteinExistence type="predicted"/>
<evidence type="ECO:0000313" key="6">
    <source>
        <dbReference type="Proteomes" id="UP001151760"/>
    </source>
</evidence>
<accession>A0ABQ5D5N0</accession>
<feature type="domain" description="CCHC-type" evidence="4">
    <location>
        <begin position="486"/>
        <end position="500"/>
    </location>
</feature>
<dbReference type="InterPro" id="IPR036875">
    <property type="entry name" value="Znf_CCHC_sf"/>
</dbReference>
<keyword evidence="2" id="KW-0175">Coiled coil</keyword>
<reference evidence="5" key="1">
    <citation type="journal article" date="2022" name="Int. J. Mol. Sci.">
        <title>Draft Genome of Tanacetum Coccineum: Genomic Comparison of Closely Related Tanacetum-Family Plants.</title>
        <authorList>
            <person name="Yamashiro T."/>
            <person name="Shiraishi A."/>
            <person name="Nakayama K."/>
            <person name="Satake H."/>
        </authorList>
    </citation>
    <scope>NUCLEOTIDE SEQUENCE</scope>
</reference>
<keyword evidence="1" id="KW-0862">Zinc</keyword>
<feature type="compositionally biased region" description="Acidic residues" evidence="3">
    <location>
        <begin position="1109"/>
        <end position="1119"/>
    </location>
</feature>
<dbReference type="InterPro" id="IPR001878">
    <property type="entry name" value="Znf_CCHC"/>
</dbReference>
<dbReference type="PANTHER" id="PTHR35317">
    <property type="entry name" value="OS04G0629600 PROTEIN"/>
    <property type="match status" value="1"/>
</dbReference>
<feature type="region of interest" description="Disordered" evidence="3">
    <location>
        <begin position="1056"/>
        <end position="1142"/>
    </location>
</feature>
<feature type="non-terminal residue" evidence="5">
    <location>
        <position position="1408"/>
    </location>
</feature>
<reference evidence="5" key="2">
    <citation type="submission" date="2022-01" db="EMBL/GenBank/DDBJ databases">
        <authorList>
            <person name="Yamashiro T."/>
            <person name="Shiraishi A."/>
            <person name="Satake H."/>
            <person name="Nakayama K."/>
        </authorList>
    </citation>
    <scope>NUCLEOTIDE SEQUENCE</scope>
</reference>
<feature type="compositionally biased region" description="Basic and acidic residues" evidence="3">
    <location>
        <begin position="518"/>
        <end position="530"/>
    </location>
</feature>
<keyword evidence="1" id="KW-0863">Zinc-finger</keyword>
<feature type="compositionally biased region" description="Low complexity" evidence="3">
    <location>
        <begin position="1059"/>
        <end position="1070"/>
    </location>
</feature>
<feature type="region of interest" description="Disordered" evidence="3">
    <location>
        <begin position="510"/>
        <end position="530"/>
    </location>
</feature>
<feature type="coiled-coil region" evidence="2">
    <location>
        <begin position="931"/>
        <end position="958"/>
    </location>
</feature>
<dbReference type="Pfam" id="PF14223">
    <property type="entry name" value="Retrotran_gag_2"/>
    <property type="match status" value="2"/>
</dbReference>
<evidence type="ECO:0000256" key="1">
    <source>
        <dbReference type="PROSITE-ProRule" id="PRU00047"/>
    </source>
</evidence>
<protein>
    <submittedName>
        <fullName evidence="5">Ribonuclease H-like domain-containing protein</fullName>
    </submittedName>
</protein>